<feature type="domain" description="ABC3 transporter permease C-terminal" evidence="8">
    <location>
        <begin position="230"/>
        <end position="354"/>
    </location>
</feature>
<evidence type="ECO:0000256" key="6">
    <source>
        <dbReference type="ARBA" id="ARBA00038076"/>
    </source>
</evidence>
<dbReference type="InterPro" id="IPR050250">
    <property type="entry name" value="Macrolide_Exporter_MacB"/>
</dbReference>
<evidence type="ECO:0000259" key="9">
    <source>
        <dbReference type="Pfam" id="PF12704"/>
    </source>
</evidence>
<accession>A0A3B1DJ34</accession>
<dbReference type="InterPro" id="IPR025857">
    <property type="entry name" value="MacB_PCD"/>
</dbReference>
<dbReference type="Pfam" id="PF02687">
    <property type="entry name" value="FtsX"/>
    <property type="match status" value="1"/>
</dbReference>
<reference evidence="10" key="1">
    <citation type="submission" date="2018-06" db="EMBL/GenBank/DDBJ databases">
        <authorList>
            <person name="Zhirakovskaya E."/>
        </authorList>
    </citation>
    <scope>NUCLEOTIDE SEQUENCE</scope>
</reference>
<dbReference type="GO" id="GO:0022857">
    <property type="term" value="F:transmembrane transporter activity"/>
    <property type="evidence" value="ECO:0007669"/>
    <property type="project" value="TreeGrafter"/>
</dbReference>
<dbReference type="PANTHER" id="PTHR30572">
    <property type="entry name" value="MEMBRANE COMPONENT OF TRANSPORTER-RELATED"/>
    <property type="match status" value="1"/>
</dbReference>
<keyword evidence="2" id="KW-1003">Cell membrane</keyword>
<evidence type="ECO:0000256" key="7">
    <source>
        <dbReference type="SAM" id="Phobius"/>
    </source>
</evidence>
<feature type="transmembrane region" description="Helical" evidence="7">
    <location>
        <begin position="271"/>
        <end position="297"/>
    </location>
</feature>
<evidence type="ECO:0000256" key="3">
    <source>
        <dbReference type="ARBA" id="ARBA00022692"/>
    </source>
</evidence>
<sequence length="361" mass="38751">GGQRRSFVVKYGLTRDDLKVIRENFPDAEVIAPLKEVGGQLLKGMRVQTSQSFGVTPELLDAARLRVGAGRYITQHDLDQREMVAVIGSSVAKQLFPHDDPIGQTFRIDDKVFLVVGVLAPVGLSGGAGASLVGRDLNLDVHVPFTTANAVFGDVLIRRESGSFTGGEVQVSEIYVVSASRDRVLQDAKRLQRIVDLRHPTQNDVATIVPYELLEEAKRTAMTWQIVLGAVAGISLLIGGIGIMNIMLATVQERTREIGIRRAIGATRKHITAQFVVETGVLSAIGGLLGMGFGVGLSLGMDALGPVLQEQFHLQTVISAQVTGWSVGLAFSVAVLTGLFFGIFPAIKAARQDPIVALRHD</sequence>
<comment type="similarity">
    <text evidence="6">Belongs to the ABC-4 integral membrane protein family.</text>
</comment>
<dbReference type="AlphaFoldDB" id="A0A3B1DJ34"/>
<proteinExistence type="inferred from homology"/>
<feature type="non-terminal residue" evidence="10">
    <location>
        <position position="1"/>
    </location>
</feature>
<name>A0A3B1DJ34_9ZZZZ</name>
<feature type="transmembrane region" description="Helical" evidence="7">
    <location>
        <begin position="112"/>
        <end position="133"/>
    </location>
</feature>
<protein>
    <submittedName>
        <fullName evidence="10">ABC-type antimicrobial peptide transport system, permease component</fullName>
    </submittedName>
</protein>
<dbReference type="PANTHER" id="PTHR30572:SF4">
    <property type="entry name" value="ABC TRANSPORTER PERMEASE YTRF"/>
    <property type="match status" value="1"/>
</dbReference>
<dbReference type="GO" id="GO:0005886">
    <property type="term" value="C:plasma membrane"/>
    <property type="evidence" value="ECO:0007669"/>
    <property type="project" value="UniProtKB-SubCell"/>
</dbReference>
<feature type="transmembrane region" description="Helical" evidence="7">
    <location>
        <begin position="317"/>
        <end position="344"/>
    </location>
</feature>
<keyword evidence="5 7" id="KW-0472">Membrane</keyword>
<evidence type="ECO:0000313" key="10">
    <source>
        <dbReference type="EMBL" id="VAX42449.1"/>
    </source>
</evidence>
<feature type="domain" description="MacB-like periplasmic core" evidence="9">
    <location>
        <begin position="12"/>
        <end position="191"/>
    </location>
</feature>
<gene>
    <name evidence="10" type="ORF">MNBD_PLANCTO03-70</name>
</gene>
<dbReference type="EMBL" id="UOGK01000693">
    <property type="protein sequence ID" value="VAX42449.1"/>
    <property type="molecule type" value="Genomic_DNA"/>
</dbReference>
<evidence type="ECO:0000256" key="4">
    <source>
        <dbReference type="ARBA" id="ARBA00022989"/>
    </source>
</evidence>
<evidence type="ECO:0000256" key="2">
    <source>
        <dbReference type="ARBA" id="ARBA00022475"/>
    </source>
</evidence>
<evidence type="ECO:0000256" key="5">
    <source>
        <dbReference type="ARBA" id="ARBA00023136"/>
    </source>
</evidence>
<keyword evidence="4 7" id="KW-1133">Transmembrane helix</keyword>
<comment type="subcellular location">
    <subcellularLocation>
        <location evidence="1">Cell membrane</location>
        <topology evidence="1">Multi-pass membrane protein</topology>
    </subcellularLocation>
</comment>
<dbReference type="Pfam" id="PF12704">
    <property type="entry name" value="MacB_PCD"/>
    <property type="match status" value="1"/>
</dbReference>
<feature type="transmembrane region" description="Helical" evidence="7">
    <location>
        <begin position="226"/>
        <end position="251"/>
    </location>
</feature>
<evidence type="ECO:0000256" key="1">
    <source>
        <dbReference type="ARBA" id="ARBA00004651"/>
    </source>
</evidence>
<evidence type="ECO:0000259" key="8">
    <source>
        <dbReference type="Pfam" id="PF02687"/>
    </source>
</evidence>
<organism evidence="10">
    <name type="scientific">hydrothermal vent metagenome</name>
    <dbReference type="NCBI Taxonomy" id="652676"/>
    <lineage>
        <taxon>unclassified sequences</taxon>
        <taxon>metagenomes</taxon>
        <taxon>ecological metagenomes</taxon>
    </lineage>
</organism>
<keyword evidence="3 7" id="KW-0812">Transmembrane</keyword>
<dbReference type="InterPro" id="IPR003838">
    <property type="entry name" value="ABC3_permease_C"/>
</dbReference>